<dbReference type="HAMAP" id="MF_01235">
    <property type="entry name" value="ManNAc6P_epimer"/>
    <property type="match status" value="1"/>
</dbReference>
<name>A0ABT1LBB7_9HYPH</name>
<dbReference type="RefSeq" id="WP_254740023.1">
    <property type="nucleotide sequence ID" value="NZ_JANCLU010000005.1"/>
</dbReference>
<dbReference type="EC" id="5.1.3.9" evidence="6"/>
<dbReference type="Gene3D" id="3.20.20.70">
    <property type="entry name" value="Aldolase class I"/>
    <property type="match status" value="1"/>
</dbReference>
<protein>
    <recommendedName>
        <fullName evidence="6">Putative N-acetylmannosamine-6-phosphate 2-epimerase</fullName>
        <ecNumber evidence="6">5.1.3.9</ecNumber>
    </recommendedName>
    <alternativeName>
        <fullName evidence="6">ManNAc-6-P epimerase</fullName>
    </alternativeName>
</protein>
<accession>A0ABT1LBB7</accession>
<dbReference type="InterPro" id="IPR007260">
    <property type="entry name" value="NanE"/>
</dbReference>
<evidence type="ECO:0000256" key="4">
    <source>
        <dbReference type="ARBA" id="ARBA00023235"/>
    </source>
</evidence>
<dbReference type="InterPro" id="IPR011060">
    <property type="entry name" value="RibuloseP-bd_barrel"/>
</dbReference>
<dbReference type="PANTHER" id="PTHR36204:SF1">
    <property type="entry name" value="N-ACETYLMANNOSAMINE-6-PHOSPHATE 2-EPIMERASE-RELATED"/>
    <property type="match status" value="1"/>
</dbReference>
<evidence type="ECO:0000256" key="5">
    <source>
        <dbReference type="ARBA" id="ARBA00023277"/>
    </source>
</evidence>
<evidence type="ECO:0000256" key="3">
    <source>
        <dbReference type="ARBA" id="ARBA00005081"/>
    </source>
</evidence>
<gene>
    <name evidence="6" type="primary">nanE</name>
    <name evidence="7" type="ORF">NK718_07065</name>
</gene>
<comment type="pathway">
    <text evidence="3 6">Amino-sugar metabolism; N-acetylneuraminate degradation; D-fructose 6-phosphate from N-acetylneuraminate: step 3/5.</text>
</comment>
<sequence>MRTIPKGALVVSCQARADNPLHGPVFMAAMARAAEQGGAGAIRANGPADIAAIRAVTGLPIVGILKHWRDGIPVYITPDFASASAVAAAGADIVAVDATPRERGGETLETLVRRIRDELRKPVFADVSTLEEGVAADAMGVDYIATTLAGYTDETASPRSAGPDFMLVEALARRCRAPVVAEGRFDTPDLAAEALARGAHAVVVGTMITNPREITRRFAAALGPAA</sequence>
<reference evidence="7 8" key="1">
    <citation type="submission" date="2022-07" db="EMBL/GenBank/DDBJ databases">
        <authorList>
            <person name="Li W.-J."/>
            <person name="Deng Q.-Q."/>
        </authorList>
    </citation>
    <scope>NUCLEOTIDE SEQUENCE [LARGE SCALE GENOMIC DNA]</scope>
    <source>
        <strain evidence="7 8">SYSU M60028</strain>
    </source>
</reference>
<keyword evidence="4 6" id="KW-0413">Isomerase</keyword>
<keyword evidence="5 6" id="KW-0119">Carbohydrate metabolism</keyword>
<organism evidence="7 8">
    <name type="scientific">Alsobacter ponti</name>
    <dbReference type="NCBI Taxonomy" id="2962936"/>
    <lineage>
        <taxon>Bacteria</taxon>
        <taxon>Pseudomonadati</taxon>
        <taxon>Pseudomonadota</taxon>
        <taxon>Alphaproteobacteria</taxon>
        <taxon>Hyphomicrobiales</taxon>
        <taxon>Alsobacteraceae</taxon>
        <taxon>Alsobacter</taxon>
    </lineage>
</organism>
<proteinExistence type="inferred from homology"/>
<evidence type="ECO:0000256" key="1">
    <source>
        <dbReference type="ARBA" id="ARBA00000056"/>
    </source>
</evidence>
<evidence type="ECO:0000313" key="7">
    <source>
        <dbReference type="EMBL" id="MCP8938271.1"/>
    </source>
</evidence>
<dbReference type="CDD" id="cd04729">
    <property type="entry name" value="NanE"/>
    <property type="match status" value="1"/>
</dbReference>
<evidence type="ECO:0000256" key="2">
    <source>
        <dbReference type="ARBA" id="ARBA00002147"/>
    </source>
</evidence>
<comment type="function">
    <text evidence="2 6">Converts N-acetylmannosamine-6-phosphate (ManNAc-6-P) to N-acetylglucosamine-6-phosphate (GlcNAc-6-P).</text>
</comment>
<dbReference type="SUPFAM" id="SSF51366">
    <property type="entry name" value="Ribulose-phoshate binding barrel"/>
    <property type="match status" value="1"/>
</dbReference>
<dbReference type="NCBIfam" id="NF002231">
    <property type="entry name" value="PRK01130.1"/>
    <property type="match status" value="1"/>
</dbReference>
<evidence type="ECO:0000256" key="6">
    <source>
        <dbReference type="HAMAP-Rule" id="MF_01235"/>
    </source>
</evidence>
<dbReference type="Proteomes" id="UP001205890">
    <property type="component" value="Unassembled WGS sequence"/>
</dbReference>
<comment type="caution">
    <text evidence="7">The sequence shown here is derived from an EMBL/GenBank/DDBJ whole genome shotgun (WGS) entry which is preliminary data.</text>
</comment>
<comment type="similarity">
    <text evidence="6">Belongs to the NanE family.</text>
</comment>
<evidence type="ECO:0000313" key="8">
    <source>
        <dbReference type="Proteomes" id="UP001205890"/>
    </source>
</evidence>
<dbReference type="Pfam" id="PF04131">
    <property type="entry name" value="NanE"/>
    <property type="match status" value="1"/>
</dbReference>
<keyword evidence="8" id="KW-1185">Reference proteome</keyword>
<dbReference type="EMBL" id="JANCLU010000005">
    <property type="protein sequence ID" value="MCP8938271.1"/>
    <property type="molecule type" value="Genomic_DNA"/>
</dbReference>
<dbReference type="PANTHER" id="PTHR36204">
    <property type="entry name" value="N-ACETYLMANNOSAMINE-6-PHOSPHATE 2-EPIMERASE-RELATED"/>
    <property type="match status" value="1"/>
</dbReference>
<comment type="catalytic activity">
    <reaction evidence="1 6">
        <text>an N-acyl-D-glucosamine 6-phosphate = an N-acyl-D-mannosamine 6-phosphate</text>
        <dbReference type="Rhea" id="RHEA:23932"/>
        <dbReference type="ChEBI" id="CHEBI:57599"/>
        <dbReference type="ChEBI" id="CHEBI:57666"/>
        <dbReference type="EC" id="5.1.3.9"/>
    </reaction>
</comment>
<dbReference type="InterPro" id="IPR013785">
    <property type="entry name" value="Aldolase_TIM"/>
</dbReference>